<dbReference type="GO" id="GO:0007165">
    <property type="term" value="P:signal transduction"/>
    <property type="evidence" value="ECO:0007669"/>
    <property type="project" value="InterPro"/>
</dbReference>
<dbReference type="GO" id="GO:0043531">
    <property type="term" value="F:ADP binding"/>
    <property type="evidence" value="ECO:0007669"/>
    <property type="project" value="InterPro"/>
</dbReference>
<evidence type="ECO:0000256" key="6">
    <source>
        <dbReference type="SAM" id="MobiDB-lite"/>
    </source>
</evidence>
<feature type="compositionally biased region" description="Basic and acidic residues" evidence="6">
    <location>
        <begin position="1258"/>
        <end position="1268"/>
    </location>
</feature>
<dbReference type="Pfam" id="PF00931">
    <property type="entry name" value="NB-ARC"/>
    <property type="match status" value="1"/>
</dbReference>
<dbReference type="InterPro" id="IPR036390">
    <property type="entry name" value="WH_DNA-bd_sf"/>
</dbReference>
<keyword evidence="4" id="KW-0520">NAD</keyword>
<dbReference type="Gramene" id="PSAT_LOCUS15317_t1">
    <property type="protein sequence ID" value="CAL5195661.1"/>
    <property type="gene ID" value="PSAT_LOCUS15317"/>
</dbReference>
<dbReference type="PRINTS" id="PR00364">
    <property type="entry name" value="DISEASERSIST"/>
</dbReference>
<dbReference type="InterPro" id="IPR058192">
    <property type="entry name" value="WHD_ROQ1-like"/>
</dbReference>
<accession>A0A9D4XM57</accession>
<name>A0A9D4XM57_PEA</name>
<dbReference type="InterPro" id="IPR044974">
    <property type="entry name" value="Disease_R_plants"/>
</dbReference>
<gene>
    <name evidence="8" type="ORF">KIW84_045840</name>
</gene>
<dbReference type="GO" id="GO:0006952">
    <property type="term" value="P:defense response"/>
    <property type="evidence" value="ECO:0007669"/>
    <property type="project" value="UniProtKB-KW"/>
</dbReference>
<dbReference type="Proteomes" id="UP001058974">
    <property type="component" value="Chromosome 4"/>
</dbReference>
<feature type="compositionally biased region" description="Basic and acidic residues" evidence="6">
    <location>
        <begin position="1157"/>
        <end position="1181"/>
    </location>
</feature>
<dbReference type="EMBL" id="JAMSHJ010000004">
    <property type="protein sequence ID" value="KAI5422554.1"/>
    <property type="molecule type" value="Genomic_DNA"/>
</dbReference>
<keyword evidence="5" id="KW-0175">Coiled coil</keyword>
<dbReference type="Pfam" id="PF01582">
    <property type="entry name" value="TIR"/>
    <property type="match status" value="1"/>
</dbReference>
<dbReference type="SUPFAM" id="SSF52200">
    <property type="entry name" value="Toll/Interleukin receptor TIR domain"/>
    <property type="match status" value="1"/>
</dbReference>
<organism evidence="8 9">
    <name type="scientific">Pisum sativum</name>
    <name type="common">Garden pea</name>
    <name type="synonym">Lathyrus oleraceus</name>
    <dbReference type="NCBI Taxonomy" id="3888"/>
    <lineage>
        <taxon>Eukaryota</taxon>
        <taxon>Viridiplantae</taxon>
        <taxon>Streptophyta</taxon>
        <taxon>Embryophyta</taxon>
        <taxon>Tracheophyta</taxon>
        <taxon>Spermatophyta</taxon>
        <taxon>Magnoliopsida</taxon>
        <taxon>eudicotyledons</taxon>
        <taxon>Gunneridae</taxon>
        <taxon>Pentapetalae</taxon>
        <taxon>rosids</taxon>
        <taxon>fabids</taxon>
        <taxon>Fabales</taxon>
        <taxon>Fabaceae</taxon>
        <taxon>Papilionoideae</taxon>
        <taxon>50 kb inversion clade</taxon>
        <taxon>NPAAA clade</taxon>
        <taxon>Hologalegina</taxon>
        <taxon>IRL clade</taxon>
        <taxon>Fabeae</taxon>
        <taxon>Lathyrus</taxon>
    </lineage>
</organism>
<evidence type="ECO:0000256" key="2">
    <source>
        <dbReference type="ARBA" id="ARBA00022737"/>
    </source>
</evidence>
<reference evidence="8 9" key="1">
    <citation type="journal article" date="2022" name="Nat. Genet.">
        <title>Improved pea reference genome and pan-genome highlight genomic features and evolutionary characteristics.</title>
        <authorList>
            <person name="Yang T."/>
            <person name="Liu R."/>
            <person name="Luo Y."/>
            <person name="Hu S."/>
            <person name="Wang D."/>
            <person name="Wang C."/>
            <person name="Pandey M.K."/>
            <person name="Ge S."/>
            <person name="Xu Q."/>
            <person name="Li N."/>
            <person name="Li G."/>
            <person name="Huang Y."/>
            <person name="Saxena R.K."/>
            <person name="Ji Y."/>
            <person name="Li M."/>
            <person name="Yan X."/>
            <person name="He Y."/>
            <person name="Liu Y."/>
            <person name="Wang X."/>
            <person name="Xiang C."/>
            <person name="Varshney R.K."/>
            <person name="Ding H."/>
            <person name="Gao S."/>
            <person name="Zong X."/>
        </authorList>
    </citation>
    <scope>NUCLEOTIDE SEQUENCE [LARGE SCALE GENOMIC DNA]</scope>
    <source>
        <strain evidence="8 9">cv. Zhongwan 6</strain>
    </source>
</reference>
<keyword evidence="2" id="KW-0677">Repeat</keyword>
<feature type="region of interest" description="Disordered" evidence="6">
    <location>
        <begin position="1157"/>
        <end position="1215"/>
    </location>
</feature>
<dbReference type="Gene3D" id="3.80.10.10">
    <property type="entry name" value="Ribonuclease Inhibitor"/>
    <property type="match status" value="2"/>
</dbReference>
<feature type="coiled-coil region" evidence="5">
    <location>
        <begin position="1439"/>
        <end position="1473"/>
    </location>
</feature>
<dbReference type="InterPro" id="IPR000157">
    <property type="entry name" value="TIR_dom"/>
</dbReference>
<dbReference type="Pfam" id="PF23282">
    <property type="entry name" value="WHD_ROQ1"/>
    <property type="match status" value="1"/>
</dbReference>
<comment type="caution">
    <text evidence="8">The sequence shown here is derived from an EMBL/GenBank/DDBJ whole genome shotgun (WGS) entry which is preliminary data.</text>
</comment>
<feature type="compositionally biased region" description="Low complexity" evidence="6">
    <location>
        <begin position="1233"/>
        <end position="1256"/>
    </location>
</feature>
<evidence type="ECO:0000259" key="7">
    <source>
        <dbReference type="PROSITE" id="PS50104"/>
    </source>
</evidence>
<dbReference type="Gene3D" id="1.10.8.430">
    <property type="entry name" value="Helical domain of apoptotic protease-activating factors"/>
    <property type="match status" value="1"/>
</dbReference>
<evidence type="ECO:0000313" key="8">
    <source>
        <dbReference type="EMBL" id="KAI5422554.1"/>
    </source>
</evidence>
<keyword evidence="1" id="KW-0433">Leucine-rich repeat</keyword>
<dbReference type="InterPro" id="IPR035897">
    <property type="entry name" value="Toll_tir_struct_dom_sf"/>
</dbReference>
<dbReference type="SMART" id="SM00255">
    <property type="entry name" value="TIR"/>
    <property type="match status" value="1"/>
</dbReference>
<dbReference type="Gene3D" id="3.40.50.10140">
    <property type="entry name" value="Toll/interleukin-1 receptor homology (TIR) domain"/>
    <property type="match status" value="1"/>
</dbReference>
<dbReference type="FunFam" id="3.40.50.10140:FF:000007">
    <property type="entry name" value="Disease resistance protein (TIR-NBS-LRR class)"/>
    <property type="match status" value="1"/>
</dbReference>
<dbReference type="SUPFAM" id="SSF46785">
    <property type="entry name" value="Winged helix' DNA-binding domain"/>
    <property type="match status" value="1"/>
</dbReference>
<dbReference type="OrthoDB" id="1424312at2759"/>
<feature type="region of interest" description="Disordered" evidence="6">
    <location>
        <begin position="1233"/>
        <end position="1275"/>
    </location>
</feature>
<evidence type="ECO:0000256" key="5">
    <source>
        <dbReference type="SAM" id="Coils"/>
    </source>
</evidence>
<dbReference type="SUPFAM" id="SSF52540">
    <property type="entry name" value="P-loop containing nucleoside triphosphate hydrolases"/>
    <property type="match status" value="1"/>
</dbReference>
<dbReference type="Gramene" id="Psat04G0584000-T1">
    <property type="protein sequence ID" value="KAI5422554.1"/>
    <property type="gene ID" value="KIW84_045840"/>
</dbReference>
<dbReference type="PROSITE" id="PS50104">
    <property type="entry name" value="TIR"/>
    <property type="match status" value="1"/>
</dbReference>
<dbReference type="InterPro" id="IPR027417">
    <property type="entry name" value="P-loop_NTPase"/>
</dbReference>
<dbReference type="InterPro" id="IPR002182">
    <property type="entry name" value="NB-ARC"/>
</dbReference>
<evidence type="ECO:0000256" key="3">
    <source>
        <dbReference type="ARBA" id="ARBA00022821"/>
    </source>
</evidence>
<keyword evidence="3" id="KW-0611">Plant defense</keyword>
<dbReference type="Gene3D" id="3.40.50.300">
    <property type="entry name" value="P-loop containing nucleotide triphosphate hydrolases"/>
    <property type="match status" value="1"/>
</dbReference>
<evidence type="ECO:0000256" key="4">
    <source>
        <dbReference type="ARBA" id="ARBA00023027"/>
    </source>
</evidence>
<evidence type="ECO:0000256" key="1">
    <source>
        <dbReference type="ARBA" id="ARBA00022614"/>
    </source>
</evidence>
<dbReference type="PANTHER" id="PTHR11017:SF562">
    <property type="entry name" value="ADP-RIBOSYL CYCLASE_CYCLIC ADP-RIBOSE HYDROLASE"/>
    <property type="match status" value="1"/>
</dbReference>
<dbReference type="InterPro" id="IPR032675">
    <property type="entry name" value="LRR_dom_sf"/>
</dbReference>
<sequence length="1532" mass="174023">MSTSHKKYDVFISFRGEDTRTNFTAQLHQALTYRNIEAYIDYNLIKGHEVGPALAKAIQDSHLSIVVFSQNYATSKWCLDELLHILHCRELHGQVVIPVFCDVDPSHVRHQKESYQIAFAKYQREFAKNRKSHLDKVSEWRAALTLAADISGWDSRKYRDYSQVIDNVVEDVLQKLSLMYPNELKNLVKVDEDNERIELLLKTIPRIGIWGMSGIGKTTIAIQMFAKNFAHYDNVCFLEKISEESEKFGQMYVRNKLLSKLLKREITASDVHGQHTFIKRRLGGKKSFIVLDDVDNATQLDDLCGILDDLGPNSRLIITTRDRHMLSGRVDEIYEVTPWKLKDSLKLFSLGAFKQSHPREGYEHISERAVQYAGGVPLALKVLGLHFDSKKPKFWESELNDYETNGEAFPDIQKVLKLSYNGLSWREKEMFLDIAFFFKDEDKDFVTRILNAFGFNATSGVEILEDKALISISNSNRIQIHGLLQKMAFDIVRQEHNKDPGKRSRLRDAKDICDVLGKNKGSDAVEGIIFDLSQKLDLNVQAETFNLMTKLRFLKFHVPSGKKKLGTVHLPKNIMPFFDKLTYLEWNGYPLKSLPQPFRADQLIQICLPNSNIEHLWFGMQELVNLEAVDLSECKELIDLPDLSRALKLKQLRLSGCENLSEVQASSFSKDTLDTLLLDRCTKLQSLMGEKHLTSLANFSVKGCLSLKEFSLSSDSIRRLDLSNTGIEILHPSIGGMNKLYSLNLEGLNLTNLPIELSRLRSLTELRVSKCSVVTKSKLKALFDGLGSLTLLHLKDCCNLFELPANISSLSSLHELKLDGSSVEGLPASIMYLSELEVQSLDNCSKLRCLPELPSSIKEFQADNCTSLMTVSTLKTFSINMIGQKKYISFQNSIKMEFDGPSLARITEDAMFTMKSAAFHNVLVRVYRYQTHSYNYNSAGVCLPGHRVPSQFKHRSTKYSSVTINISNSVGFIFSVVVTPSKITQHEYFVGILCQCYSEDGRREVGYKSSWNHKPVSNLNMDHVFVWYDPYHSDSILGRDEQKLSFKFHITTYTSSGRELGGLVSIKECGVCPIYYSESKRVLGTGNLDKGLELELYQEIEFERLGEGYDEGEGIDIESNEIGDDKEGIYIQNQKLDLNENCYRPYDCLIVSKDVQAHDNPQEKENLKDDDNSKETMKSEILHNSTSLKSGEETETSSNKRKQFEKEEDSTGGSSDVELSINKVIKVIPVKDVPNKLNPNSSMAAESSSSKPSSSEGPLRRIEEDSSKLKKCSTSECSPVDYSEYKRILEEDPLEILEKLLSDELGRSSQASHSSTQAEATEIRKESIETLLDELRQLAFSRNLLKNLPNDVTLEEEVKALLLKLNFRANELSEKQSSGIADFTTIFNEATVNIDEGKRSNVTLQQLNVDHKDSISKLQASKIKIRKFEESIIAGEDKIKAMDIEIEDIKAQIFLLEEKARKVQQEKSQLEDACWKCKEKRSEILEEAKYVASKTIQTREKIDNVKKKKLELDSNYDVLEGHYAIMRLSPPF</sequence>
<dbReference type="PANTHER" id="PTHR11017">
    <property type="entry name" value="LEUCINE-RICH REPEAT-CONTAINING PROTEIN"/>
    <property type="match status" value="1"/>
</dbReference>
<dbReference type="SUPFAM" id="SSF52058">
    <property type="entry name" value="L domain-like"/>
    <property type="match status" value="1"/>
</dbReference>
<feature type="domain" description="TIR" evidence="7">
    <location>
        <begin position="6"/>
        <end position="176"/>
    </location>
</feature>
<protein>
    <recommendedName>
        <fullName evidence="7">TIR domain-containing protein</fullName>
    </recommendedName>
</protein>
<proteinExistence type="predicted"/>
<keyword evidence="9" id="KW-1185">Reference proteome</keyword>
<evidence type="ECO:0000313" key="9">
    <source>
        <dbReference type="Proteomes" id="UP001058974"/>
    </source>
</evidence>
<dbReference type="InterPro" id="IPR042197">
    <property type="entry name" value="Apaf_helical"/>
</dbReference>